<dbReference type="InterPro" id="IPR020471">
    <property type="entry name" value="AKR"/>
</dbReference>
<organism evidence="3 4">
    <name type="scientific">Kitasatospora saccharophila</name>
    <dbReference type="NCBI Taxonomy" id="407973"/>
    <lineage>
        <taxon>Bacteria</taxon>
        <taxon>Bacillati</taxon>
        <taxon>Actinomycetota</taxon>
        <taxon>Actinomycetes</taxon>
        <taxon>Kitasatosporales</taxon>
        <taxon>Streptomycetaceae</taxon>
        <taxon>Kitasatospora</taxon>
    </lineage>
</organism>
<dbReference type="CDD" id="cd19088">
    <property type="entry name" value="AKR_AKR13B1"/>
    <property type="match status" value="1"/>
</dbReference>
<comment type="caution">
    <text evidence="3">The sequence shown here is derived from an EMBL/GenBank/DDBJ whole genome shotgun (WGS) entry which is preliminary data.</text>
</comment>
<evidence type="ECO:0000256" key="1">
    <source>
        <dbReference type="ARBA" id="ARBA00023002"/>
    </source>
</evidence>
<dbReference type="SUPFAM" id="SSF51430">
    <property type="entry name" value="NAD(P)-linked oxidoreductase"/>
    <property type="match status" value="1"/>
</dbReference>
<dbReference type="Pfam" id="PF00248">
    <property type="entry name" value="Aldo_ket_red"/>
    <property type="match status" value="2"/>
</dbReference>
<dbReference type="Proteomes" id="UP001500897">
    <property type="component" value="Unassembled WGS sequence"/>
</dbReference>
<reference evidence="3 4" key="1">
    <citation type="journal article" date="2019" name="Int. J. Syst. Evol. Microbiol.">
        <title>The Global Catalogue of Microorganisms (GCM) 10K type strain sequencing project: providing services to taxonomists for standard genome sequencing and annotation.</title>
        <authorList>
            <consortium name="The Broad Institute Genomics Platform"/>
            <consortium name="The Broad Institute Genome Sequencing Center for Infectious Disease"/>
            <person name="Wu L."/>
            <person name="Ma J."/>
        </authorList>
    </citation>
    <scope>NUCLEOTIDE SEQUENCE [LARGE SCALE GENOMIC DNA]</scope>
    <source>
        <strain evidence="3 4">JCM 14559</strain>
    </source>
</reference>
<proteinExistence type="predicted"/>
<dbReference type="PRINTS" id="PR00069">
    <property type="entry name" value="ALDKETRDTASE"/>
</dbReference>
<evidence type="ECO:0000313" key="3">
    <source>
        <dbReference type="EMBL" id="GAA2102877.1"/>
    </source>
</evidence>
<dbReference type="PANTHER" id="PTHR43625:SF40">
    <property type="entry name" value="ALDO-KETO REDUCTASE YAKC [NADP(+)]"/>
    <property type="match status" value="1"/>
</dbReference>
<gene>
    <name evidence="3" type="ORF">GCM10009759_37770</name>
</gene>
<evidence type="ECO:0000313" key="4">
    <source>
        <dbReference type="Proteomes" id="UP001500897"/>
    </source>
</evidence>
<dbReference type="EMBL" id="BAAANS010000024">
    <property type="protein sequence ID" value="GAA2102877.1"/>
    <property type="molecule type" value="Genomic_DNA"/>
</dbReference>
<sequence>MTINQEYDRARDFTLPGGATLSRIGLGTMRLPLAEPAAAREVLRRAVESGVDHFDTAAFYFAGERSANALLREALHPYRERVFIAVKVGPQRTPDGAFTAPATAAELRGAVERNLRELGLERLDLVYLRIGAMSPDPGESPAERFAALAELRRAGLVGELGVSNVTAGQLAEARAVAPVAAVQNHFNLTRRADLALLAECRALGIAYVPFPPLAGGDPAVSPAVRRIAEAHGATVPRVLLAWLLALGPHVCPIPGTSSPAHLADNLAAADLELAPAELAELTG</sequence>
<keyword evidence="4" id="KW-1185">Reference proteome</keyword>
<dbReference type="RefSeq" id="WP_344553440.1">
    <property type="nucleotide sequence ID" value="NZ_BAAANS010000024.1"/>
</dbReference>
<dbReference type="Gene3D" id="3.20.20.100">
    <property type="entry name" value="NADP-dependent oxidoreductase domain"/>
    <property type="match status" value="1"/>
</dbReference>
<dbReference type="PANTHER" id="PTHR43625">
    <property type="entry name" value="AFLATOXIN B1 ALDEHYDE REDUCTASE"/>
    <property type="match status" value="1"/>
</dbReference>
<feature type="domain" description="NADP-dependent oxidoreductase" evidence="2">
    <location>
        <begin position="23"/>
        <end position="216"/>
    </location>
</feature>
<dbReference type="InterPro" id="IPR023210">
    <property type="entry name" value="NADP_OxRdtase_dom"/>
</dbReference>
<name>A0ABN2X0F3_9ACTN</name>
<evidence type="ECO:0000259" key="2">
    <source>
        <dbReference type="Pfam" id="PF00248"/>
    </source>
</evidence>
<feature type="domain" description="NADP-dependent oxidoreductase" evidence="2">
    <location>
        <begin position="222"/>
        <end position="281"/>
    </location>
</feature>
<dbReference type="InterPro" id="IPR050791">
    <property type="entry name" value="Aldo-Keto_reductase"/>
</dbReference>
<dbReference type="InterPro" id="IPR036812">
    <property type="entry name" value="NAD(P)_OxRdtase_dom_sf"/>
</dbReference>
<keyword evidence="1" id="KW-0560">Oxidoreductase</keyword>
<accession>A0ABN2X0F3</accession>
<protein>
    <submittedName>
        <fullName evidence="3">Aldo/keto reductase</fullName>
    </submittedName>
</protein>